<keyword evidence="2" id="KW-0378">Hydrolase</keyword>
<name>A0A6G7VP73_9RHOB</name>
<keyword evidence="2" id="KW-0547">Nucleotide-binding</keyword>
<keyword evidence="1" id="KW-0812">Transmembrane</keyword>
<keyword evidence="2" id="KW-0347">Helicase</keyword>
<gene>
    <name evidence="2" type="ORF">G8E03_14195</name>
</gene>
<dbReference type="PANTHER" id="PTHR37826:SF3">
    <property type="entry name" value="J DOMAIN-CONTAINING PROTEIN"/>
    <property type="match status" value="1"/>
</dbReference>
<proteinExistence type="predicted"/>
<dbReference type="GO" id="GO:0004386">
    <property type="term" value="F:helicase activity"/>
    <property type="evidence" value="ECO:0007669"/>
    <property type="project" value="UniProtKB-KW"/>
</dbReference>
<evidence type="ECO:0000313" key="2">
    <source>
        <dbReference type="EMBL" id="QIK41804.1"/>
    </source>
</evidence>
<keyword evidence="1" id="KW-0472">Membrane</keyword>
<dbReference type="RefSeq" id="WP_166193291.1">
    <property type="nucleotide sequence ID" value="NZ_CP049811.1"/>
</dbReference>
<sequence length="358" mass="40511">MGKIETHRFPCGTCGSDLRFAPGERLLRCDHCGATEPMPAASPWDRSAVAELDLRSAVEDTLPEAQMEETRVVQCSSCGAQVEFDPNEHAAECPFCATPIVTDTGINRHIKPRGILPFDIDQTGGRDAMRKWMRGLWFAPNALKKYARSDQKLQGIYLPYWTFDAQSQTEYRGQRGTRYSRTVGSGKNRRTVSEIRWRRKSGRISHFFNDVLVTGSRTLPDDQVRKVSHFDLAVLEPYRPQFLAGFRAEAYSIDVMEAKNLAHALMEEETRQLIKRDIGGDAQRIDDMRMALSEMTYKHILVPVWIAAYRFRGKSYRFVVNARTGAVAGERPWSPVKIAFAVILGLIAAAVIAYFTQR</sequence>
<dbReference type="Gene3D" id="2.20.28.30">
    <property type="entry name" value="RNA polymerase ii, chain L"/>
    <property type="match status" value="1"/>
</dbReference>
<keyword evidence="1" id="KW-1133">Transmembrane helix</keyword>
<dbReference type="Proteomes" id="UP000500791">
    <property type="component" value="Chromosome"/>
</dbReference>
<keyword evidence="2" id="KW-0067">ATP-binding</keyword>
<feature type="transmembrane region" description="Helical" evidence="1">
    <location>
        <begin position="338"/>
        <end position="356"/>
    </location>
</feature>
<organism evidence="2 3">
    <name type="scientific">Pontivivens nitratireducens</name>
    <dbReference type="NCBI Taxonomy" id="2758038"/>
    <lineage>
        <taxon>Bacteria</taxon>
        <taxon>Pseudomonadati</taxon>
        <taxon>Pseudomonadota</taxon>
        <taxon>Alphaproteobacteria</taxon>
        <taxon>Rhodobacterales</taxon>
        <taxon>Paracoccaceae</taxon>
        <taxon>Pontivivens</taxon>
    </lineage>
</organism>
<dbReference type="PANTHER" id="PTHR37826">
    <property type="entry name" value="FLOTILLIN BAND_7_5 DOMAIN PROTEIN"/>
    <property type="match status" value="1"/>
</dbReference>
<reference evidence="2 3" key="1">
    <citation type="submission" date="2020-03" db="EMBL/GenBank/DDBJ databases">
        <title>Complete genome sequence of Monaibacterium sp. ALG8 with diverse plasmids.</title>
        <authorList>
            <person name="Sun C."/>
        </authorList>
    </citation>
    <scope>NUCLEOTIDE SEQUENCE [LARGE SCALE GENOMIC DNA]</scope>
    <source>
        <strain evidence="2 3">ALG8</strain>
    </source>
</reference>
<protein>
    <submittedName>
        <fullName evidence="2">Primosomal protein N' (Replication factor Y)-superfamily II helicase</fullName>
    </submittedName>
</protein>
<accession>A0A6G7VP73</accession>
<dbReference type="KEGG" id="mon:G8E03_14195"/>
<dbReference type="EMBL" id="CP049811">
    <property type="protein sequence ID" value="QIK41804.1"/>
    <property type="molecule type" value="Genomic_DNA"/>
</dbReference>
<evidence type="ECO:0000256" key="1">
    <source>
        <dbReference type="SAM" id="Phobius"/>
    </source>
</evidence>
<keyword evidence="3" id="KW-1185">Reference proteome</keyword>
<dbReference type="AlphaFoldDB" id="A0A6G7VP73"/>
<evidence type="ECO:0000313" key="3">
    <source>
        <dbReference type="Proteomes" id="UP000500791"/>
    </source>
</evidence>